<evidence type="ECO:0000313" key="5">
    <source>
        <dbReference type="EMBL" id="PKN02575.1"/>
    </source>
</evidence>
<dbReference type="PANTHER" id="PTHR14413">
    <property type="entry name" value="RIBOSOMAL PROTEIN L17"/>
    <property type="match status" value="1"/>
</dbReference>
<comment type="similarity">
    <text evidence="1">Belongs to the bacterial ribosomal protein bL17 family.</text>
</comment>
<keyword evidence="2" id="KW-0689">Ribosomal protein</keyword>
<comment type="caution">
    <text evidence="5">The sequence shown here is derived from an EMBL/GenBank/DDBJ whole genome shotgun (WGS) entry which is preliminary data.</text>
</comment>
<reference evidence="5 6" key="1">
    <citation type="journal article" date="2017" name="ISME J.">
        <title>Potential for microbial H2 and metal transformations associated with novel bacteria and archaea in deep terrestrial subsurface sediments.</title>
        <authorList>
            <person name="Hernsdorf A.W."/>
            <person name="Amano Y."/>
            <person name="Miyakawa K."/>
            <person name="Ise K."/>
            <person name="Suzuki Y."/>
            <person name="Anantharaman K."/>
            <person name="Probst A."/>
            <person name="Burstein D."/>
            <person name="Thomas B.C."/>
            <person name="Banfield J.F."/>
        </authorList>
    </citation>
    <scope>NUCLEOTIDE SEQUENCE [LARGE SCALE GENOMIC DNA]</scope>
    <source>
        <strain evidence="5">HGW-Dojkabacteria-1</strain>
    </source>
</reference>
<dbReference type="Proteomes" id="UP000233417">
    <property type="component" value="Unassembled WGS sequence"/>
</dbReference>
<evidence type="ECO:0000256" key="3">
    <source>
        <dbReference type="ARBA" id="ARBA00023274"/>
    </source>
</evidence>
<evidence type="ECO:0000313" key="6">
    <source>
        <dbReference type="Proteomes" id="UP000233417"/>
    </source>
</evidence>
<organism evidence="5 6">
    <name type="scientific">Candidatus Dojkabacteria bacterium HGW-Dojkabacteria-1</name>
    <dbReference type="NCBI Taxonomy" id="2013761"/>
    <lineage>
        <taxon>Bacteria</taxon>
        <taxon>Candidatus Dojkabacteria</taxon>
    </lineage>
</organism>
<dbReference type="Pfam" id="PF01196">
    <property type="entry name" value="Ribosomal_L17"/>
    <property type="match status" value="1"/>
</dbReference>
<dbReference type="GO" id="GO:0022625">
    <property type="term" value="C:cytosolic large ribosomal subunit"/>
    <property type="evidence" value="ECO:0007669"/>
    <property type="project" value="TreeGrafter"/>
</dbReference>
<dbReference type="InterPro" id="IPR000456">
    <property type="entry name" value="Ribosomal_bL17"/>
</dbReference>
<dbReference type="GO" id="GO:0006412">
    <property type="term" value="P:translation"/>
    <property type="evidence" value="ECO:0007669"/>
    <property type="project" value="InterPro"/>
</dbReference>
<proteinExistence type="inferred from homology"/>
<dbReference type="SUPFAM" id="SSF64263">
    <property type="entry name" value="Prokaryotic ribosomal protein L17"/>
    <property type="match status" value="1"/>
</dbReference>
<evidence type="ECO:0000256" key="4">
    <source>
        <dbReference type="ARBA" id="ARBA00035494"/>
    </source>
</evidence>
<gene>
    <name evidence="5" type="ORF">CVU76_00855</name>
</gene>
<evidence type="ECO:0000256" key="1">
    <source>
        <dbReference type="ARBA" id="ARBA00008777"/>
    </source>
</evidence>
<protein>
    <recommendedName>
        <fullName evidence="4">50S ribosomal protein L17</fullName>
    </recommendedName>
</protein>
<name>A0A2N2F2Y1_9BACT</name>
<dbReference type="GO" id="GO:0003735">
    <property type="term" value="F:structural constituent of ribosome"/>
    <property type="evidence" value="ECO:0007669"/>
    <property type="project" value="InterPro"/>
</dbReference>
<dbReference type="AlphaFoldDB" id="A0A2N2F2Y1"/>
<accession>A0A2N2F2Y1</accession>
<dbReference type="InterPro" id="IPR036373">
    <property type="entry name" value="Ribosomal_bL17_sf"/>
</dbReference>
<sequence>MYKRIGTKKLGRTMAHRKALVYNQLRSLVKSGSIKTTTSKAKVVKAEMESLISKSRNSKEGDLNLRRKLQVVFGSTELVKKFLEVSSKSTSKVILKKVGFRDGDNAEVSMLELKGLKVKSAKKVEKVEKEETKVEKKEPVVEKERKGILNLGAKKSITKGIAPINKERAKSRSGL</sequence>
<evidence type="ECO:0000256" key="2">
    <source>
        <dbReference type="ARBA" id="ARBA00022980"/>
    </source>
</evidence>
<dbReference type="EMBL" id="PHAO01000001">
    <property type="protein sequence ID" value="PKN02575.1"/>
    <property type="molecule type" value="Genomic_DNA"/>
</dbReference>
<dbReference type="PANTHER" id="PTHR14413:SF16">
    <property type="entry name" value="LARGE RIBOSOMAL SUBUNIT PROTEIN BL17M"/>
    <property type="match status" value="1"/>
</dbReference>
<keyword evidence="3" id="KW-0687">Ribonucleoprotein</keyword>
<dbReference type="Gene3D" id="3.90.1030.10">
    <property type="entry name" value="Ribosomal protein L17"/>
    <property type="match status" value="1"/>
</dbReference>